<dbReference type="KEGG" id="vg:80538220"/>
<evidence type="ECO:0000313" key="8">
    <source>
        <dbReference type="Proteomes" id="UP000831804"/>
    </source>
</evidence>
<evidence type="ECO:0000256" key="5">
    <source>
        <dbReference type="SAM" id="Coils"/>
    </source>
</evidence>
<accession>A0AAF1D9X8</accession>
<evidence type="ECO:0000256" key="1">
    <source>
        <dbReference type="ARBA" id="ARBA00022723"/>
    </source>
</evidence>
<keyword evidence="1" id="KW-0479">Metal-binding</keyword>
<dbReference type="InterPro" id="IPR001841">
    <property type="entry name" value="Znf_RING"/>
</dbReference>
<evidence type="ECO:0000256" key="2">
    <source>
        <dbReference type="ARBA" id="ARBA00022771"/>
    </source>
</evidence>
<evidence type="ECO:0000256" key="4">
    <source>
        <dbReference type="PROSITE-ProRule" id="PRU00175"/>
    </source>
</evidence>
<dbReference type="SUPFAM" id="SSF57850">
    <property type="entry name" value="RING/U-box"/>
    <property type="match status" value="1"/>
</dbReference>
<organism evidence="7 8">
    <name type="scientific">Dione juno nucleopolyhedrovirus</name>
    <dbReference type="NCBI Taxonomy" id="2594175"/>
    <lineage>
        <taxon>Viruses</taxon>
        <taxon>Viruses incertae sedis</taxon>
        <taxon>Naldaviricetes</taxon>
        <taxon>Lefavirales</taxon>
        <taxon>Baculoviridae</taxon>
        <taxon>Alphabaculovirus</taxon>
        <taxon>Alphabaculovirus dijunonis</taxon>
    </lineage>
</organism>
<evidence type="ECO:0000313" key="7">
    <source>
        <dbReference type="EMBL" id="QDL56967.1"/>
    </source>
</evidence>
<gene>
    <name evidence="7" type="primary">cg30</name>
    <name evidence="7" type="ORF">DijuNPV-ORF-74</name>
</gene>
<reference evidence="7" key="1">
    <citation type="journal article" date="2019" name="Viruses">
        <title>A Nymphalid-Infecting Group I Alphabaculovirus Isolated from the Major Passion Fruit Caterpillar Pest Dione juno juno (Lepidoptera: Nymphalidae).</title>
        <authorList>
            <person name="Ribeiro B.M."/>
            <person name="Dos Santos E.R."/>
            <person name="Trentin L.B."/>
            <person name="da Silva L.A."/>
            <person name="de Melo F.L."/>
            <person name="Kitajima E.W."/>
            <person name="Ardisson-Araujo D.M.P."/>
        </authorList>
    </citation>
    <scope>NUCLEOTIDE SEQUENCE</scope>
    <source>
        <strain evidence="7">Araguari-MG</strain>
    </source>
</reference>
<protein>
    <submittedName>
        <fullName evidence="7">CG30</fullName>
    </submittedName>
</protein>
<dbReference type="PROSITE" id="PS50089">
    <property type="entry name" value="ZF_RING_2"/>
    <property type="match status" value="1"/>
</dbReference>
<dbReference type="PROSITE" id="PS00518">
    <property type="entry name" value="ZF_RING_1"/>
    <property type="match status" value="1"/>
</dbReference>
<dbReference type="RefSeq" id="YP_010799826.1">
    <property type="nucleotide sequence ID" value="NC_076692.1"/>
</dbReference>
<dbReference type="Proteomes" id="UP000831804">
    <property type="component" value="Segment"/>
</dbReference>
<name>A0AAF1D9X8_9ABAC</name>
<keyword evidence="3" id="KW-0862">Zinc</keyword>
<dbReference type="InterPro" id="IPR017907">
    <property type="entry name" value="Znf_RING_CS"/>
</dbReference>
<dbReference type="Gene3D" id="3.30.40.10">
    <property type="entry name" value="Zinc/RING finger domain, C3HC4 (zinc finger)"/>
    <property type="match status" value="1"/>
</dbReference>
<feature type="domain" description="RING-type" evidence="6">
    <location>
        <begin position="8"/>
        <end position="66"/>
    </location>
</feature>
<dbReference type="GO" id="GO:0008270">
    <property type="term" value="F:zinc ion binding"/>
    <property type="evidence" value="ECO:0007669"/>
    <property type="project" value="UniProtKB-KW"/>
</dbReference>
<proteinExistence type="predicted"/>
<feature type="coiled-coil region" evidence="5">
    <location>
        <begin position="185"/>
        <end position="233"/>
    </location>
</feature>
<dbReference type="GeneID" id="80538220"/>
<evidence type="ECO:0000256" key="3">
    <source>
        <dbReference type="ARBA" id="ARBA00022833"/>
    </source>
</evidence>
<sequence length="250" mass="28832">MDPVRLQCNICCSVGDIKNHFLQPTDVITVLPIVELNSCKHQLCVTCVRKIAQRGRDKRVECPMCRRKNAHFNVYNINRNSVDALRCSVTEVREYGRFNGLVDAASLARALFEQSLFDGDPAPEEPLKPNEAQTVLKRLQAQIDEQTVKNYELQLRALALARTVEEANDRLNKTQHDYGHVCKQMEALRGERVRQERALAALVEKHAQWTDKNAKIERENERLTNENTIFIRDNNLFKQKIHSRKRKAVS</sequence>
<keyword evidence="2 4" id="KW-0863">Zinc-finger</keyword>
<evidence type="ECO:0000259" key="6">
    <source>
        <dbReference type="PROSITE" id="PS50089"/>
    </source>
</evidence>
<dbReference type="InterPro" id="IPR013083">
    <property type="entry name" value="Znf_RING/FYVE/PHD"/>
</dbReference>
<keyword evidence="5" id="KW-0175">Coiled coil</keyword>
<dbReference type="EMBL" id="MK558262">
    <property type="protein sequence ID" value="QDL56967.1"/>
    <property type="molecule type" value="Genomic_DNA"/>
</dbReference>
<dbReference type="SMART" id="SM00184">
    <property type="entry name" value="RING"/>
    <property type="match status" value="1"/>
</dbReference>
<keyword evidence="8" id="KW-1185">Reference proteome</keyword>